<evidence type="ECO:0000313" key="1">
    <source>
        <dbReference type="EMBL" id="EYC32600.1"/>
    </source>
</evidence>
<protein>
    <submittedName>
        <fullName evidence="1">Uncharacterized protein</fullName>
    </submittedName>
</protein>
<comment type="caution">
    <text evidence="1">The sequence shown here is derived from an EMBL/GenBank/DDBJ whole genome shotgun (WGS) entry which is preliminary data.</text>
</comment>
<gene>
    <name evidence="1" type="primary">Acey_s0003.g1682</name>
    <name evidence="1" type="ORF">Y032_0003g1682</name>
</gene>
<name>A0A016VYZ2_9BILA</name>
<accession>A0A016VYZ2</accession>
<dbReference type="Proteomes" id="UP000024635">
    <property type="component" value="Unassembled WGS sequence"/>
</dbReference>
<sequence>MIFILRPMIRNASFKTLRCTVCGAVHPSIHPTSNSGSPGENRYNGDVYNATATMMQPERKNGMIFYCFKVFVSLDAGLLSFHAFMSHRVGVIARNYILKGSLNKPFLSSSSKTIPST</sequence>
<reference evidence="2" key="1">
    <citation type="journal article" date="2015" name="Nat. Genet.">
        <title>The genome and transcriptome of the zoonotic hookworm Ancylostoma ceylanicum identify infection-specific gene families.</title>
        <authorList>
            <person name="Schwarz E.M."/>
            <person name="Hu Y."/>
            <person name="Antoshechkin I."/>
            <person name="Miller M.M."/>
            <person name="Sternberg P.W."/>
            <person name="Aroian R.V."/>
        </authorList>
    </citation>
    <scope>NUCLEOTIDE SEQUENCE</scope>
    <source>
        <strain evidence="2">HY135</strain>
    </source>
</reference>
<proteinExistence type="predicted"/>
<organism evidence="1 2">
    <name type="scientific">Ancylostoma ceylanicum</name>
    <dbReference type="NCBI Taxonomy" id="53326"/>
    <lineage>
        <taxon>Eukaryota</taxon>
        <taxon>Metazoa</taxon>
        <taxon>Ecdysozoa</taxon>
        <taxon>Nematoda</taxon>
        <taxon>Chromadorea</taxon>
        <taxon>Rhabditida</taxon>
        <taxon>Rhabditina</taxon>
        <taxon>Rhabditomorpha</taxon>
        <taxon>Strongyloidea</taxon>
        <taxon>Ancylostomatidae</taxon>
        <taxon>Ancylostomatinae</taxon>
        <taxon>Ancylostoma</taxon>
    </lineage>
</organism>
<evidence type="ECO:0000313" key="2">
    <source>
        <dbReference type="Proteomes" id="UP000024635"/>
    </source>
</evidence>
<keyword evidence="2" id="KW-1185">Reference proteome</keyword>
<dbReference type="AlphaFoldDB" id="A0A016VYZ2"/>
<dbReference type="EMBL" id="JARK01001339">
    <property type="protein sequence ID" value="EYC32600.1"/>
    <property type="molecule type" value="Genomic_DNA"/>
</dbReference>